<gene>
    <name evidence="1" type="ORF">DN745_08835</name>
</gene>
<dbReference type="KEGG" id="bsed:DN745_08835"/>
<keyword evidence="2" id="KW-1185">Reference proteome</keyword>
<protein>
    <submittedName>
        <fullName evidence="1">Uncharacterized protein</fullName>
    </submittedName>
</protein>
<reference evidence="1 2" key="1">
    <citation type="submission" date="2018-06" db="EMBL/GenBank/DDBJ databases">
        <title>Lujinxingia sediminis gen. nov. sp. nov., a new facultative anaerobic member of the class Deltaproteobacteria, and proposal of Lujinxingaceae fam. nov.</title>
        <authorList>
            <person name="Guo L.-Y."/>
            <person name="Li C.-M."/>
            <person name="Wang S."/>
            <person name="Du Z.-J."/>
        </authorList>
    </citation>
    <scope>NUCLEOTIDE SEQUENCE [LARGE SCALE GENOMIC DNA]</scope>
    <source>
        <strain evidence="1 2">FA350</strain>
    </source>
</reference>
<dbReference type="EMBL" id="CP030032">
    <property type="protein sequence ID" value="AWV89436.1"/>
    <property type="molecule type" value="Genomic_DNA"/>
</dbReference>
<proteinExistence type="predicted"/>
<dbReference type="AlphaFoldDB" id="A0A2Z4FL06"/>
<dbReference type="Proteomes" id="UP000249799">
    <property type="component" value="Chromosome"/>
</dbReference>
<sequence length="61" mass="7105">MTVGEREFAWMERVQTGMSTPPLQKMGMLSTMSTRILIKMMAAQKISLMMPFRTFQMRMPT</sequence>
<accession>A0A2Z4FL06</accession>
<organism evidence="1 2">
    <name type="scientific">Bradymonas sediminis</name>
    <dbReference type="NCBI Taxonomy" id="1548548"/>
    <lineage>
        <taxon>Bacteria</taxon>
        <taxon>Deltaproteobacteria</taxon>
        <taxon>Bradymonadales</taxon>
        <taxon>Bradymonadaceae</taxon>
        <taxon>Bradymonas</taxon>
    </lineage>
</organism>
<evidence type="ECO:0000313" key="1">
    <source>
        <dbReference type="EMBL" id="AWV89436.1"/>
    </source>
</evidence>
<name>A0A2Z4FL06_9DELT</name>
<evidence type="ECO:0000313" key="2">
    <source>
        <dbReference type="Proteomes" id="UP000249799"/>
    </source>
</evidence>